<dbReference type="NCBIfam" id="TIGR02375">
    <property type="entry name" value="pseudoazurin"/>
    <property type="match status" value="1"/>
</dbReference>
<evidence type="ECO:0000256" key="10">
    <source>
        <dbReference type="SAM" id="SignalP"/>
    </source>
</evidence>
<sequence length="147" mass="16022">MRIVRTLAFATALLAGMNAAWAETHEVRMLNRGETGAMVFEPAFLQIAPGDTVRFVAAEPGHNAESIKDLIPEGAKPFKGRVNEEIEVTFDIEGAYAYKCAPHFSMGMVGLIVVGKNLANLDAFAKVRMPARAQARYTAWLAGLQQQ</sequence>
<dbReference type="SUPFAM" id="SSF49503">
    <property type="entry name" value="Cupredoxins"/>
    <property type="match status" value="1"/>
</dbReference>
<feature type="chain" id="PRO_5008889870" description="Pseudoazurin" evidence="10">
    <location>
        <begin position="23"/>
        <end position="147"/>
    </location>
</feature>
<name>A0A1C7NSY8_9HYPH</name>
<organism evidence="12 13">
    <name type="scientific">Pararhizobium polonicum</name>
    <dbReference type="NCBI Taxonomy" id="1612624"/>
    <lineage>
        <taxon>Bacteria</taxon>
        <taxon>Pseudomonadati</taxon>
        <taxon>Pseudomonadota</taxon>
        <taxon>Alphaproteobacteria</taxon>
        <taxon>Hyphomicrobiales</taxon>
        <taxon>Rhizobiaceae</taxon>
        <taxon>Rhizobium/Agrobacterium group</taxon>
        <taxon>Pararhizobium</taxon>
    </lineage>
</organism>
<keyword evidence="7 9" id="KW-0186">Copper</keyword>
<evidence type="ECO:0000313" key="13">
    <source>
        <dbReference type="Proteomes" id="UP000093111"/>
    </source>
</evidence>
<dbReference type="PRINTS" id="PR00156">
    <property type="entry name" value="COPPERBLUE"/>
</dbReference>
<proteinExistence type="predicted"/>
<dbReference type="GO" id="GO:0005507">
    <property type="term" value="F:copper ion binding"/>
    <property type="evidence" value="ECO:0007669"/>
    <property type="project" value="UniProtKB-UniRule"/>
</dbReference>
<keyword evidence="13" id="KW-1185">Reference proteome</keyword>
<comment type="cofactor">
    <cofactor evidence="9">
        <name>Cu cation</name>
        <dbReference type="ChEBI" id="CHEBI:23378"/>
    </cofactor>
    <text evidence="9">Binds 1 copper ion per subunit.</text>
</comment>
<evidence type="ECO:0000256" key="1">
    <source>
        <dbReference type="ARBA" id="ARBA00004418"/>
    </source>
</evidence>
<dbReference type="InterPro" id="IPR002386">
    <property type="entry name" value="Amicyanin/Pseudoazurin"/>
</dbReference>
<comment type="subcellular location">
    <subcellularLocation>
        <location evidence="1">Periplasm</location>
    </subcellularLocation>
</comment>
<evidence type="ECO:0000256" key="2">
    <source>
        <dbReference type="ARBA" id="ARBA00016984"/>
    </source>
</evidence>
<evidence type="ECO:0000256" key="6">
    <source>
        <dbReference type="ARBA" id="ARBA00022982"/>
    </source>
</evidence>
<comment type="caution">
    <text evidence="12">The sequence shown here is derived from an EMBL/GenBank/DDBJ whole genome shotgun (WGS) entry which is preliminary data.</text>
</comment>
<feature type="binding site" evidence="9">
    <location>
        <position position="100"/>
    </location>
    <ligand>
        <name>Cu cation</name>
        <dbReference type="ChEBI" id="CHEBI:23378"/>
    </ligand>
</feature>
<dbReference type="PROSITE" id="PS00196">
    <property type="entry name" value="COPPER_BLUE"/>
    <property type="match status" value="1"/>
</dbReference>
<keyword evidence="3" id="KW-0813">Transport</keyword>
<dbReference type="PRINTS" id="PR00155">
    <property type="entry name" value="AMICYANIN"/>
</dbReference>
<dbReference type="InterPro" id="IPR008972">
    <property type="entry name" value="Cupredoxin"/>
</dbReference>
<keyword evidence="6" id="KW-0249">Electron transport</keyword>
<evidence type="ECO:0000256" key="7">
    <source>
        <dbReference type="ARBA" id="ARBA00023008"/>
    </source>
</evidence>
<evidence type="ECO:0000256" key="8">
    <source>
        <dbReference type="NCBIfam" id="TIGR02375"/>
    </source>
</evidence>
<feature type="binding site" evidence="9">
    <location>
        <position position="62"/>
    </location>
    <ligand>
        <name>Cu cation</name>
        <dbReference type="ChEBI" id="CHEBI:23378"/>
    </ligand>
</feature>
<evidence type="ECO:0000259" key="11">
    <source>
        <dbReference type="Pfam" id="PF00127"/>
    </source>
</evidence>
<dbReference type="Proteomes" id="UP000093111">
    <property type="component" value="Unassembled WGS sequence"/>
</dbReference>
<feature type="domain" description="Blue (type 1) copper" evidence="11">
    <location>
        <begin position="28"/>
        <end position="114"/>
    </location>
</feature>
<dbReference type="PATRIC" id="fig|1612624.7.peg.3832"/>
<dbReference type="GO" id="GO:0009055">
    <property type="term" value="F:electron transfer activity"/>
    <property type="evidence" value="ECO:0007669"/>
    <property type="project" value="InterPro"/>
</dbReference>
<dbReference type="GO" id="GO:0042597">
    <property type="term" value="C:periplasmic space"/>
    <property type="evidence" value="ECO:0007669"/>
    <property type="project" value="UniProtKB-SubCell"/>
</dbReference>
<accession>A0A1C7NSY8</accession>
<evidence type="ECO:0000256" key="3">
    <source>
        <dbReference type="ARBA" id="ARBA00022448"/>
    </source>
</evidence>
<keyword evidence="4 9" id="KW-0479">Metal-binding</keyword>
<keyword evidence="10" id="KW-0732">Signal</keyword>
<dbReference type="RefSeq" id="WP_068958994.1">
    <property type="nucleotide sequence ID" value="NZ_LGLV01000023.1"/>
</dbReference>
<dbReference type="InterPro" id="IPR001235">
    <property type="entry name" value="Copper_blue_Plastocyanin"/>
</dbReference>
<evidence type="ECO:0000256" key="4">
    <source>
        <dbReference type="ARBA" id="ARBA00022723"/>
    </source>
</evidence>
<evidence type="ECO:0000313" key="12">
    <source>
        <dbReference type="EMBL" id="OBZ92118.1"/>
    </source>
</evidence>
<dbReference type="STRING" id="1612624.ADU59_28295"/>
<dbReference type="InterPro" id="IPR000923">
    <property type="entry name" value="BlueCu_1"/>
</dbReference>
<feature type="binding site" evidence="9">
    <location>
        <position position="103"/>
    </location>
    <ligand>
        <name>Cu cation</name>
        <dbReference type="ChEBI" id="CHEBI:23378"/>
    </ligand>
</feature>
<dbReference type="CDD" id="cd04218">
    <property type="entry name" value="Pseudoazurin"/>
    <property type="match status" value="1"/>
</dbReference>
<gene>
    <name evidence="12" type="ORF">ADU59_28295</name>
</gene>
<feature type="signal peptide" evidence="10">
    <location>
        <begin position="1"/>
        <end position="22"/>
    </location>
</feature>
<dbReference type="Gene3D" id="2.60.40.420">
    <property type="entry name" value="Cupredoxins - blue copper proteins"/>
    <property type="match status" value="1"/>
</dbReference>
<dbReference type="Pfam" id="PF00127">
    <property type="entry name" value="Copper-bind"/>
    <property type="match status" value="1"/>
</dbReference>
<dbReference type="InterPro" id="IPR012745">
    <property type="entry name" value="Pseudoazurin"/>
</dbReference>
<dbReference type="AlphaFoldDB" id="A0A1C7NSY8"/>
<feature type="binding site" evidence="9">
    <location>
        <position position="108"/>
    </location>
    <ligand>
        <name>Cu cation</name>
        <dbReference type="ChEBI" id="CHEBI:23378"/>
    </ligand>
</feature>
<reference evidence="12 13" key="1">
    <citation type="journal article" date="2016" name="Syst. Appl. Microbiol.">
        <title>Pararhizobium polonicum sp. nov. isolated from tumors on stone fruit rootstocks.</title>
        <authorList>
            <person name="Pulawska J."/>
            <person name="Kuzmanovic N."/>
            <person name="Willems A."/>
            <person name="Pothier J.F."/>
        </authorList>
    </citation>
    <scope>NUCLEOTIDE SEQUENCE [LARGE SCALE GENOMIC DNA]</scope>
    <source>
        <strain evidence="12 13">F5.1</strain>
    </source>
</reference>
<dbReference type="InterPro" id="IPR028871">
    <property type="entry name" value="BlueCu_1_BS"/>
</dbReference>
<evidence type="ECO:0000256" key="9">
    <source>
        <dbReference type="PIRSR" id="PIRSR602386-1"/>
    </source>
</evidence>
<dbReference type="OrthoDB" id="7510199at2"/>
<protein>
    <recommendedName>
        <fullName evidence="2 8">Pseudoazurin</fullName>
    </recommendedName>
</protein>
<dbReference type="EMBL" id="LGLV01000023">
    <property type="protein sequence ID" value="OBZ92118.1"/>
    <property type="molecule type" value="Genomic_DNA"/>
</dbReference>
<keyword evidence="5" id="KW-0574">Periplasm</keyword>
<evidence type="ECO:0000256" key="5">
    <source>
        <dbReference type="ARBA" id="ARBA00022764"/>
    </source>
</evidence>